<keyword evidence="3" id="KW-0158">Chromosome</keyword>
<accession>A0A8J4S939</accession>
<evidence type="ECO:0000259" key="9">
    <source>
        <dbReference type="PROSITE" id="PS50006"/>
    </source>
</evidence>
<dbReference type="GO" id="GO:0007095">
    <property type="term" value="P:mitotic G2 DNA damage checkpoint signaling"/>
    <property type="evidence" value="ECO:0007669"/>
    <property type="project" value="InterPro"/>
</dbReference>
<dbReference type="Pfam" id="PF00498">
    <property type="entry name" value="FHA"/>
    <property type="match status" value="1"/>
</dbReference>
<dbReference type="GO" id="GO:0000724">
    <property type="term" value="P:double-strand break repair via homologous recombination"/>
    <property type="evidence" value="ECO:0007669"/>
    <property type="project" value="TreeGrafter"/>
</dbReference>
<evidence type="ECO:0000256" key="7">
    <source>
        <dbReference type="ARBA" id="ARBA00023306"/>
    </source>
</evidence>
<dbReference type="InterPro" id="IPR000253">
    <property type="entry name" value="FHA_dom"/>
</dbReference>
<dbReference type="GO" id="GO:0005694">
    <property type="term" value="C:chromosome"/>
    <property type="evidence" value="ECO:0007669"/>
    <property type="project" value="UniProtKB-SubCell"/>
</dbReference>
<evidence type="ECO:0000256" key="1">
    <source>
        <dbReference type="ARBA" id="ARBA00004123"/>
    </source>
</evidence>
<evidence type="ECO:0000256" key="4">
    <source>
        <dbReference type="ARBA" id="ARBA00022763"/>
    </source>
</evidence>
<gene>
    <name evidence="10" type="ORF">G195_007727</name>
</gene>
<dbReference type="InterPro" id="IPR040227">
    <property type="entry name" value="Nibrin-rel"/>
</dbReference>
<dbReference type="GO" id="GO:0003684">
    <property type="term" value="F:damaged DNA binding"/>
    <property type="evidence" value="ECO:0007669"/>
    <property type="project" value="TreeGrafter"/>
</dbReference>
<protein>
    <recommendedName>
        <fullName evidence="9">FHA domain-containing protein</fullName>
    </recommendedName>
</protein>
<keyword evidence="5" id="KW-0234">DNA repair</keyword>
<evidence type="ECO:0000256" key="3">
    <source>
        <dbReference type="ARBA" id="ARBA00022454"/>
    </source>
</evidence>
<reference evidence="10" key="2">
    <citation type="submission" date="2020-02" db="EMBL/GenBank/DDBJ databases">
        <authorList>
            <person name="Studholme D.J."/>
        </authorList>
    </citation>
    <scope>NUCLEOTIDE SEQUENCE</scope>
    <source>
        <strain evidence="10">00238/432</strain>
    </source>
</reference>
<proteinExistence type="inferred from homology"/>
<sequence>MWVLDVVADEGNGADTTFYLVAGEWSVGRKRCHFNFQADASISRTHALIRVGALTDKQLGDPATRPTLELVDQNSRFGSFVNQEQCLETRRLQHGDQISFGAKRTVLRVRYQVFVLVASRIQRRIVATVKVLWALVYNQPVSMQELIEAMGGVVVAAYEDNEQDVQLLLFTSVQELAASVIFVKPPTTSNDEAFSNSLASYAGSSVQILSFPEHLSLWSTSTSAEANEGKAVGPDHEDMANDSVELEVNPADITLKENSEQMTDPYDEDVQVKGEARDDANINIAQIPIKTDPEFKRQVPMASNIRNLEATLAQPEMTESDCKPLVVSCDLIVKKRATSSQSSKGENGLANYKRFKKGNVIGTRRSTASLFPQQTVISVTVDNPEREVLQENLEAMEEEERIAEELFAMGEGRAASKLFG</sequence>
<evidence type="ECO:0000313" key="11">
    <source>
        <dbReference type="Proteomes" id="UP000702964"/>
    </source>
</evidence>
<comment type="caution">
    <text evidence="10">The sequence shown here is derived from an EMBL/GenBank/DDBJ whole genome shotgun (WGS) entry which is preliminary data.</text>
</comment>
<evidence type="ECO:0000313" key="10">
    <source>
        <dbReference type="EMBL" id="KAF4318994.1"/>
    </source>
</evidence>
<organism evidence="10 11">
    <name type="scientific">Phytophthora kernoviae 00238/432</name>
    <dbReference type="NCBI Taxonomy" id="1284355"/>
    <lineage>
        <taxon>Eukaryota</taxon>
        <taxon>Sar</taxon>
        <taxon>Stramenopiles</taxon>
        <taxon>Oomycota</taxon>
        <taxon>Peronosporomycetes</taxon>
        <taxon>Peronosporales</taxon>
        <taxon>Peronosporaceae</taxon>
        <taxon>Phytophthora</taxon>
    </lineage>
</organism>
<dbReference type="PANTHER" id="PTHR12162">
    <property type="entry name" value="NIBRIN-RELATED"/>
    <property type="match status" value="1"/>
</dbReference>
<evidence type="ECO:0000256" key="5">
    <source>
        <dbReference type="ARBA" id="ARBA00023204"/>
    </source>
</evidence>
<name>A0A8J4S939_9STRA</name>
<dbReference type="EMBL" id="AOFI03000246">
    <property type="protein sequence ID" value="KAF4318994.1"/>
    <property type="molecule type" value="Genomic_DNA"/>
</dbReference>
<feature type="domain" description="FHA" evidence="9">
    <location>
        <begin position="20"/>
        <end position="86"/>
    </location>
</feature>
<dbReference type="Gene3D" id="2.60.200.20">
    <property type="match status" value="1"/>
</dbReference>
<dbReference type="Proteomes" id="UP000702964">
    <property type="component" value="Unassembled WGS sequence"/>
</dbReference>
<keyword evidence="7" id="KW-0131">Cell cycle</keyword>
<keyword evidence="4" id="KW-0227">DNA damage</keyword>
<dbReference type="PROSITE" id="PS50006">
    <property type="entry name" value="FHA_DOMAIN"/>
    <property type="match status" value="1"/>
</dbReference>
<keyword evidence="6" id="KW-0539">Nucleus</keyword>
<comment type="subcellular location">
    <subcellularLocation>
        <location evidence="2">Chromosome</location>
    </subcellularLocation>
    <subcellularLocation>
        <location evidence="1">Nucleus</location>
    </subcellularLocation>
</comment>
<evidence type="ECO:0000256" key="8">
    <source>
        <dbReference type="ARBA" id="ARBA00044757"/>
    </source>
</evidence>
<dbReference type="AlphaFoldDB" id="A0A8J4S939"/>
<dbReference type="InterPro" id="IPR008984">
    <property type="entry name" value="SMAD_FHA_dom_sf"/>
</dbReference>
<dbReference type="FunFam" id="2.60.200.20:FF:000017">
    <property type="entry name" value="Nibrin"/>
    <property type="match status" value="1"/>
</dbReference>
<reference evidence="10" key="1">
    <citation type="journal article" date="2015" name="Genom Data">
        <title>Draft genome sequences of Phytophthora kernoviae and Phytophthora ramorum lineage EU2 from Scotland.</title>
        <authorList>
            <person name="Sambles C."/>
            <person name="Schlenzig A."/>
            <person name="O'Neill P."/>
            <person name="Grant M."/>
            <person name="Studholme D.J."/>
        </authorList>
    </citation>
    <scope>NUCLEOTIDE SEQUENCE</scope>
    <source>
        <strain evidence="10">00238/432</strain>
    </source>
</reference>
<dbReference type="GO" id="GO:0030870">
    <property type="term" value="C:Mre11 complex"/>
    <property type="evidence" value="ECO:0007669"/>
    <property type="project" value="InterPro"/>
</dbReference>
<dbReference type="PANTHER" id="PTHR12162:SF0">
    <property type="entry name" value="NIBRIN"/>
    <property type="match status" value="1"/>
</dbReference>
<dbReference type="SUPFAM" id="SSF49879">
    <property type="entry name" value="SMAD/FHA domain"/>
    <property type="match status" value="1"/>
</dbReference>
<dbReference type="CDD" id="cd22667">
    <property type="entry name" value="FHA_NBN"/>
    <property type="match status" value="1"/>
</dbReference>
<comment type="similarity">
    <text evidence="8">Belongs to the Nibrin family.</text>
</comment>
<evidence type="ECO:0000256" key="6">
    <source>
        <dbReference type="ARBA" id="ARBA00023242"/>
    </source>
</evidence>
<evidence type="ECO:0000256" key="2">
    <source>
        <dbReference type="ARBA" id="ARBA00004286"/>
    </source>
</evidence>